<evidence type="ECO:0000313" key="1">
    <source>
        <dbReference type="EMBL" id="JAD61506.1"/>
    </source>
</evidence>
<dbReference type="AlphaFoldDB" id="A0A0A9BDU7"/>
<name>A0A0A9BDU7_ARUDO</name>
<protein>
    <submittedName>
        <fullName evidence="1">Uncharacterized protein</fullName>
    </submittedName>
</protein>
<reference evidence="1" key="1">
    <citation type="submission" date="2014-09" db="EMBL/GenBank/DDBJ databases">
        <authorList>
            <person name="Magalhaes I.L.F."/>
            <person name="Oliveira U."/>
            <person name="Santos F.R."/>
            <person name="Vidigal T.H.D.A."/>
            <person name="Brescovit A.D."/>
            <person name="Santos A.J."/>
        </authorList>
    </citation>
    <scope>NUCLEOTIDE SEQUENCE</scope>
    <source>
        <tissue evidence="1">Shoot tissue taken approximately 20 cm above the soil surface</tissue>
    </source>
</reference>
<sequence>MRLELMFRILQKVEEMNEFYENFSMQSYVPNGSIGKFLIGFQSSKIPPQFLYSKGGLKFVCV</sequence>
<proteinExistence type="predicted"/>
<organism evidence="1">
    <name type="scientific">Arundo donax</name>
    <name type="common">Giant reed</name>
    <name type="synonym">Donax arundinaceus</name>
    <dbReference type="NCBI Taxonomy" id="35708"/>
    <lineage>
        <taxon>Eukaryota</taxon>
        <taxon>Viridiplantae</taxon>
        <taxon>Streptophyta</taxon>
        <taxon>Embryophyta</taxon>
        <taxon>Tracheophyta</taxon>
        <taxon>Spermatophyta</taxon>
        <taxon>Magnoliopsida</taxon>
        <taxon>Liliopsida</taxon>
        <taxon>Poales</taxon>
        <taxon>Poaceae</taxon>
        <taxon>PACMAD clade</taxon>
        <taxon>Arundinoideae</taxon>
        <taxon>Arundineae</taxon>
        <taxon>Arundo</taxon>
    </lineage>
</organism>
<accession>A0A0A9BDU7</accession>
<dbReference type="EMBL" id="GBRH01236389">
    <property type="protein sequence ID" value="JAD61506.1"/>
    <property type="molecule type" value="Transcribed_RNA"/>
</dbReference>
<reference evidence="1" key="2">
    <citation type="journal article" date="2015" name="Data Brief">
        <title>Shoot transcriptome of the giant reed, Arundo donax.</title>
        <authorList>
            <person name="Barrero R.A."/>
            <person name="Guerrero F.D."/>
            <person name="Moolhuijzen P."/>
            <person name="Goolsby J.A."/>
            <person name="Tidwell J."/>
            <person name="Bellgard S.E."/>
            <person name="Bellgard M.I."/>
        </authorList>
    </citation>
    <scope>NUCLEOTIDE SEQUENCE</scope>
    <source>
        <tissue evidence="1">Shoot tissue taken approximately 20 cm above the soil surface</tissue>
    </source>
</reference>